<dbReference type="PANTHER" id="PTHR43479:SF11">
    <property type="entry name" value="ACREF_ENVCD OPERON REPRESSOR-RELATED"/>
    <property type="match status" value="1"/>
</dbReference>
<dbReference type="SUPFAM" id="SSF48498">
    <property type="entry name" value="Tetracyclin repressor-like, C-terminal domain"/>
    <property type="match status" value="1"/>
</dbReference>
<dbReference type="InterPro" id="IPR050624">
    <property type="entry name" value="HTH-type_Tx_Regulator"/>
</dbReference>
<dbReference type="SUPFAM" id="SSF46689">
    <property type="entry name" value="Homeodomain-like"/>
    <property type="match status" value="1"/>
</dbReference>
<evidence type="ECO:0000259" key="5">
    <source>
        <dbReference type="PROSITE" id="PS50977"/>
    </source>
</evidence>
<evidence type="ECO:0000313" key="7">
    <source>
        <dbReference type="Proteomes" id="UP000448943"/>
    </source>
</evidence>
<organism evidence="6 7">
    <name type="scientific">Chengkuizengella marina</name>
    <dbReference type="NCBI Taxonomy" id="2507566"/>
    <lineage>
        <taxon>Bacteria</taxon>
        <taxon>Bacillati</taxon>
        <taxon>Bacillota</taxon>
        <taxon>Bacilli</taxon>
        <taxon>Bacillales</taxon>
        <taxon>Paenibacillaceae</taxon>
        <taxon>Chengkuizengella</taxon>
    </lineage>
</organism>
<sequence>MSRKKDQILKTAKELFMVQGLQETSLEQIAEKVPASKMTIYKYFLNKEGLIEQVLNEIVDEIIQDFYTMLDHAKDNPLEGLMELQQYEGTDKISQVFIMDLVKYYPQQSQRLLSYQREEIIPRFEHFLFEAQKKGQIRKDISPHVLTLFIMSIKQFFAKPENLVGVTDINAIRDQFMTLLYYGIISPDHREE</sequence>
<protein>
    <submittedName>
        <fullName evidence="6">TetR/AcrR family transcriptional regulator</fullName>
    </submittedName>
</protein>
<dbReference type="Pfam" id="PF00440">
    <property type="entry name" value="TetR_N"/>
    <property type="match status" value="1"/>
</dbReference>
<keyword evidence="7" id="KW-1185">Reference proteome</keyword>
<accession>A0A6N9Q6U4</accession>
<evidence type="ECO:0000256" key="2">
    <source>
        <dbReference type="ARBA" id="ARBA00023125"/>
    </source>
</evidence>
<dbReference type="PANTHER" id="PTHR43479">
    <property type="entry name" value="ACREF/ENVCD OPERON REPRESSOR-RELATED"/>
    <property type="match status" value="1"/>
</dbReference>
<reference evidence="6 7" key="1">
    <citation type="submission" date="2019-01" db="EMBL/GenBank/DDBJ databases">
        <title>Chengkuizengella sp. nov., isolated from deep-sea sediment of East Pacific Ocean.</title>
        <authorList>
            <person name="Yang J."/>
            <person name="Lai Q."/>
            <person name="Shao Z."/>
        </authorList>
    </citation>
    <scope>NUCLEOTIDE SEQUENCE [LARGE SCALE GENOMIC DNA]</scope>
    <source>
        <strain evidence="6 7">YPA3-1-1</strain>
    </source>
</reference>
<proteinExistence type="predicted"/>
<keyword evidence="1" id="KW-0805">Transcription regulation</keyword>
<evidence type="ECO:0000313" key="6">
    <source>
        <dbReference type="EMBL" id="NBI30403.1"/>
    </source>
</evidence>
<evidence type="ECO:0000256" key="1">
    <source>
        <dbReference type="ARBA" id="ARBA00023015"/>
    </source>
</evidence>
<feature type="domain" description="HTH tetR-type" evidence="5">
    <location>
        <begin position="2"/>
        <end position="62"/>
    </location>
</feature>
<dbReference type="InterPro" id="IPR001647">
    <property type="entry name" value="HTH_TetR"/>
</dbReference>
<dbReference type="AlphaFoldDB" id="A0A6N9Q6U4"/>
<evidence type="ECO:0000256" key="4">
    <source>
        <dbReference type="PROSITE-ProRule" id="PRU00335"/>
    </source>
</evidence>
<dbReference type="PRINTS" id="PR00455">
    <property type="entry name" value="HTHTETR"/>
</dbReference>
<comment type="caution">
    <text evidence="6">The sequence shown here is derived from an EMBL/GenBank/DDBJ whole genome shotgun (WGS) entry which is preliminary data.</text>
</comment>
<evidence type="ECO:0000256" key="3">
    <source>
        <dbReference type="ARBA" id="ARBA00023163"/>
    </source>
</evidence>
<name>A0A6N9Q6U4_9BACL</name>
<keyword evidence="2 4" id="KW-0238">DNA-binding</keyword>
<dbReference type="GO" id="GO:0045892">
    <property type="term" value="P:negative regulation of DNA-templated transcription"/>
    <property type="evidence" value="ECO:0007669"/>
    <property type="project" value="UniProtKB-ARBA"/>
</dbReference>
<dbReference type="InterPro" id="IPR036271">
    <property type="entry name" value="Tet_transcr_reg_TetR-rel_C_sf"/>
</dbReference>
<dbReference type="RefSeq" id="WP_160647216.1">
    <property type="nucleotide sequence ID" value="NZ_SIJB01000032.1"/>
</dbReference>
<feature type="DNA-binding region" description="H-T-H motif" evidence="4">
    <location>
        <begin position="25"/>
        <end position="44"/>
    </location>
</feature>
<gene>
    <name evidence="6" type="ORF">ERL59_15750</name>
</gene>
<dbReference type="OrthoDB" id="113732at2"/>
<dbReference type="InterPro" id="IPR009057">
    <property type="entry name" value="Homeodomain-like_sf"/>
</dbReference>
<dbReference type="Gene3D" id="1.10.357.10">
    <property type="entry name" value="Tetracycline Repressor, domain 2"/>
    <property type="match status" value="1"/>
</dbReference>
<dbReference type="EMBL" id="SIJB01000032">
    <property type="protein sequence ID" value="NBI30403.1"/>
    <property type="molecule type" value="Genomic_DNA"/>
</dbReference>
<dbReference type="FunFam" id="1.10.10.60:FF:000141">
    <property type="entry name" value="TetR family transcriptional regulator"/>
    <property type="match status" value="1"/>
</dbReference>
<dbReference type="Proteomes" id="UP000448943">
    <property type="component" value="Unassembled WGS sequence"/>
</dbReference>
<dbReference type="GO" id="GO:0003677">
    <property type="term" value="F:DNA binding"/>
    <property type="evidence" value="ECO:0007669"/>
    <property type="project" value="UniProtKB-UniRule"/>
</dbReference>
<dbReference type="PROSITE" id="PS50977">
    <property type="entry name" value="HTH_TETR_2"/>
    <property type="match status" value="1"/>
</dbReference>
<keyword evidence="3" id="KW-0804">Transcription</keyword>